<accession>A0A0K8MHH1</accession>
<dbReference type="RefSeq" id="WP_061993286.1">
    <property type="nucleotide sequence ID" value="NZ_DF968003.1"/>
</dbReference>
<dbReference type="Pfam" id="PF00106">
    <property type="entry name" value="adh_short"/>
    <property type="match status" value="1"/>
</dbReference>
<dbReference type="PANTHER" id="PTHR43008">
    <property type="entry name" value="BENZIL REDUCTASE"/>
    <property type="match status" value="1"/>
</dbReference>
<dbReference type="PRINTS" id="PR00081">
    <property type="entry name" value="GDHRDH"/>
</dbReference>
<gene>
    <name evidence="3" type="ORF">FFIC_260360</name>
</gene>
<dbReference type="InterPro" id="IPR036291">
    <property type="entry name" value="NAD(P)-bd_dom_sf"/>
</dbReference>
<reference evidence="3 4" key="1">
    <citation type="journal article" date="2015" name="BMC Genomics">
        <title>Comparative genomics of Fructobacillus spp. and Leuconostoc spp. reveals niche-specific evolution of Fructobacillus spp.</title>
        <authorList>
            <person name="Endo A."/>
            <person name="Tanizawa Y."/>
            <person name="Tanaka N."/>
            <person name="Maeno S."/>
            <person name="Kumar H."/>
            <person name="Shiwa Y."/>
            <person name="Okada S."/>
            <person name="Yoshikawa H."/>
            <person name="Dicks L."/>
            <person name="Nakagawa J."/>
            <person name="Arita M."/>
        </authorList>
    </citation>
    <scope>NUCLEOTIDE SEQUENCE [LARGE SCALE GENOMIC DNA]</scope>
    <source>
        <strain evidence="3 4">JCM 12225</strain>
    </source>
</reference>
<proteinExistence type="inferred from homology"/>
<keyword evidence="2" id="KW-0560">Oxidoreductase</keyword>
<protein>
    <submittedName>
        <fullName evidence="3">Short-chain dehydrogenase/oxidoreductase</fullName>
    </submittedName>
</protein>
<dbReference type="Gene3D" id="3.40.50.720">
    <property type="entry name" value="NAD(P)-binding Rossmann-like Domain"/>
    <property type="match status" value="1"/>
</dbReference>
<name>A0A0K8MHH1_9LACO</name>
<dbReference type="PANTHER" id="PTHR43008:SF4">
    <property type="entry name" value="CHAIN DEHYDROGENASE, PUTATIVE (AFU_ORTHOLOGUE AFUA_4G08710)-RELATED"/>
    <property type="match status" value="1"/>
</dbReference>
<dbReference type="GO" id="GO:0050664">
    <property type="term" value="F:oxidoreductase activity, acting on NAD(P)H, oxygen as acceptor"/>
    <property type="evidence" value="ECO:0007669"/>
    <property type="project" value="TreeGrafter"/>
</dbReference>
<dbReference type="OrthoDB" id="9809821at2"/>
<comment type="similarity">
    <text evidence="1">Belongs to the short-chain dehydrogenases/reductases (SDR) family.</text>
</comment>
<dbReference type="InterPro" id="IPR002347">
    <property type="entry name" value="SDR_fam"/>
</dbReference>
<evidence type="ECO:0000256" key="2">
    <source>
        <dbReference type="ARBA" id="ARBA00023002"/>
    </source>
</evidence>
<organism evidence="3 4">
    <name type="scientific">Fructobacillus ficulneus</name>
    <dbReference type="NCBI Taxonomy" id="157463"/>
    <lineage>
        <taxon>Bacteria</taxon>
        <taxon>Bacillati</taxon>
        <taxon>Bacillota</taxon>
        <taxon>Bacilli</taxon>
        <taxon>Lactobacillales</taxon>
        <taxon>Lactobacillaceae</taxon>
        <taxon>Fructobacillus</taxon>
    </lineage>
</organism>
<dbReference type="Proteomes" id="UP000253891">
    <property type="component" value="Unassembled WGS sequence"/>
</dbReference>
<evidence type="ECO:0000256" key="1">
    <source>
        <dbReference type="ARBA" id="ARBA00006484"/>
    </source>
</evidence>
<dbReference type="SUPFAM" id="SSF51735">
    <property type="entry name" value="NAD(P)-binding Rossmann-fold domains"/>
    <property type="match status" value="1"/>
</dbReference>
<dbReference type="AlphaFoldDB" id="A0A0K8MHH1"/>
<keyword evidence="4" id="KW-1185">Reference proteome</keyword>
<evidence type="ECO:0000313" key="4">
    <source>
        <dbReference type="Proteomes" id="UP000253891"/>
    </source>
</evidence>
<dbReference type="EMBL" id="DF968003">
    <property type="protein sequence ID" value="GAO99922.1"/>
    <property type="molecule type" value="Genomic_DNA"/>
</dbReference>
<sequence>MKNILITGGTSGVGFAIAQSLAGPRTHLIIVGRNQSKGLSAIDALGPNTAFVSADLSTAAGLTILTDFVKSNVDHLDALVLSAGVMPIDQDQNIQTNLVSHFNVVTGLKPLLTGGKILLVTGNPQAVQRMPICEMQNTQVARAGWLLTHKTLLMVYLAATLEDQNITVNSFFPGDVHSDLMPYTRSLTKTAVPVGKYLLTEPSLASATGTFFDDQGQVVPLNPRKYSLAEATKVLSQYLPI</sequence>
<dbReference type="STRING" id="157463.GCA_001047075_00835"/>
<evidence type="ECO:0000313" key="3">
    <source>
        <dbReference type="EMBL" id="GAO99922.1"/>
    </source>
</evidence>